<feature type="transmembrane region" description="Helical" evidence="12">
    <location>
        <begin position="240"/>
        <end position="260"/>
    </location>
</feature>
<organism evidence="13">
    <name type="scientific">Myxobolus squamalis</name>
    <name type="common">Myxosporean</name>
    <dbReference type="NCBI Taxonomy" id="59785"/>
    <lineage>
        <taxon>Eukaryota</taxon>
        <taxon>Metazoa</taxon>
        <taxon>Cnidaria</taxon>
        <taxon>Myxozoa</taxon>
        <taxon>Myxosporea</taxon>
        <taxon>Bivalvulida</taxon>
        <taxon>Platysporina</taxon>
        <taxon>Myxobolidae</taxon>
        <taxon>Myxobolus</taxon>
    </lineage>
</organism>
<evidence type="ECO:0000256" key="9">
    <source>
        <dbReference type="ARBA" id="ARBA00023136"/>
    </source>
</evidence>
<dbReference type="InterPro" id="IPR008509">
    <property type="entry name" value="MOT2/MFSD5"/>
</dbReference>
<proteinExistence type="predicted"/>
<comment type="subcellular location">
    <subcellularLocation>
        <location evidence="2">Cell membrane</location>
        <topology evidence="2">Multi-pass membrane protein</topology>
    </subcellularLocation>
</comment>
<feature type="transmembrane region" description="Helical" evidence="12">
    <location>
        <begin position="59"/>
        <end position="82"/>
    </location>
</feature>
<keyword evidence="4" id="KW-0813">Transport</keyword>
<keyword evidence="8" id="KW-0406">Ion transport</keyword>
<feature type="transmembrane region" description="Helical" evidence="12">
    <location>
        <begin position="361"/>
        <end position="379"/>
    </location>
</feature>
<evidence type="ECO:0000256" key="6">
    <source>
        <dbReference type="ARBA" id="ARBA00022692"/>
    </source>
</evidence>
<dbReference type="PANTHER" id="PTHR23516">
    <property type="entry name" value="SAM (S-ADENOSYL METHIONINE) TRANSPORTER"/>
    <property type="match status" value="1"/>
</dbReference>
<evidence type="ECO:0000256" key="5">
    <source>
        <dbReference type="ARBA" id="ARBA00022475"/>
    </source>
</evidence>
<evidence type="ECO:0000256" key="1">
    <source>
        <dbReference type="ARBA" id="ARBA00003019"/>
    </source>
</evidence>
<evidence type="ECO:0000256" key="8">
    <source>
        <dbReference type="ARBA" id="ARBA00023065"/>
    </source>
</evidence>
<reference evidence="13" key="1">
    <citation type="submission" date="2018-11" db="EMBL/GenBank/DDBJ databases">
        <title>Myxobolus squamalis genome and transcriptome.</title>
        <authorList>
            <person name="Yahalomi D."/>
            <person name="Atkinson S.D."/>
            <person name="Neuhof M."/>
            <person name="Chang E.S."/>
            <person name="Philippe H."/>
            <person name="Cartwright P."/>
            <person name="Bartholomew J.L."/>
            <person name="Huchon D."/>
        </authorList>
    </citation>
    <scope>NUCLEOTIDE SEQUENCE</scope>
    <source>
        <strain evidence="13">71B08</strain>
        <tissue evidence="13">Whole</tissue>
    </source>
</reference>
<keyword evidence="9 12" id="KW-0472">Membrane</keyword>
<evidence type="ECO:0000256" key="7">
    <source>
        <dbReference type="ARBA" id="ARBA00022989"/>
    </source>
</evidence>
<feature type="transmembrane region" description="Helical" evidence="12">
    <location>
        <begin position="166"/>
        <end position="186"/>
    </location>
</feature>
<feature type="transmembrane region" description="Helical" evidence="12">
    <location>
        <begin position="88"/>
        <end position="107"/>
    </location>
</feature>
<protein>
    <recommendedName>
        <fullName evidence="3">Molybdate-anion transporter</fullName>
    </recommendedName>
    <alternativeName>
        <fullName evidence="10">Major facilitator superfamily domain-containing protein 5</fullName>
    </alternativeName>
    <alternativeName>
        <fullName evidence="11">Molybdate transporter 2 homolog</fullName>
    </alternativeName>
</protein>
<evidence type="ECO:0000256" key="3">
    <source>
        <dbReference type="ARBA" id="ARBA00021242"/>
    </source>
</evidence>
<feature type="transmembrane region" description="Helical" evidence="12">
    <location>
        <begin position="206"/>
        <end position="228"/>
    </location>
</feature>
<dbReference type="GO" id="GO:0015098">
    <property type="term" value="F:molybdate ion transmembrane transporter activity"/>
    <property type="evidence" value="ECO:0007669"/>
    <property type="project" value="InterPro"/>
</dbReference>
<dbReference type="GO" id="GO:0006811">
    <property type="term" value="P:monoatomic ion transport"/>
    <property type="evidence" value="ECO:0007669"/>
    <property type="project" value="UniProtKB-KW"/>
</dbReference>
<evidence type="ECO:0000256" key="11">
    <source>
        <dbReference type="ARBA" id="ARBA00032555"/>
    </source>
</evidence>
<evidence type="ECO:0000313" key="13">
    <source>
        <dbReference type="EMBL" id="NDJ99667.1"/>
    </source>
</evidence>
<dbReference type="PANTHER" id="PTHR23516:SF1">
    <property type="entry name" value="MOLYBDATE-ANION TRANSPORTER"/>
    <property type="match status" value="1"/>
</dbReference>
<accession>A0A6B2G829</accession>
<keyword evidence="7 12" id="KW-1133">Transmembrane helix</keyword>
<keyword evidence="5" id="KW-1003">Cell membrane</keyword>
<feature type="transmembrane region" description="Helical" evidence="12">
    <location>
        <begin position="266"/>
        <end position="285"/>
    </location>
</feature>
<dbReference type="AlphaFoldDB" id="A0A6B2G829"/>
<comment type="function">
    <text evidence="1">Mediates high-affinity intracellular uptake of the rare oligo-element molybdenum.</text>
</comment>
<evidence type="ECO:0000256" key="10">
    <source>
        <dbReference type="ARBA" id="ARBA00030646"/>
    </source>
</evidence>
<evidence type="ECO:0000256" key="2">
    <source>
        <dbReference type="ARBA" id="ARBA00004651"/>
    </source>
</evidence>
<dbReference type="SUPFAM" id="SSF103473">
    <property type="entry name" value="MFS general substrate transporter"/>
    <property type="match status" value="1"/>
</dbReference>
<evidence type="ECO:0000256" key="4">
    <source>
        <dbReference type="ARBA" id="ARBA00022448"/>
    </source>
</evidence>
<sequence>MKTSKSFNMQLISRIFAVISTPNLLACVDDWYGLEISKAKLDCVVDIESNRISKILQKMFQFSVSCVSILAGILSDCVAEWLGRGYSAPYIIALFPIFYTTFIIISYRLSTPSQKFMSPTFDEMNIDGLINEECLCGSTIYHTKKIKCYYVGFIETFHSIYYNKRFSLLFSSILQSLIDCTIYVFIFSWTPLLEYSAKHTSSIGLVYFPLGVIFSCFMAGIMIGGLLFKIFSSYSVSPTKVLILICLSITALHFLLSNYSPIHEKINPQSCLVILVCIEILYGMYTPYIQWLRQNCTPIDFANNKFSMYVVDCAVRIPMNLIIIFFVFIPLMPKQLDLEPESINSDTSQSYRFHFMNPANLFLASSLLALLSIIPAKILHDVLPRDSAPFARSPFITIDSSIL</sequence>
<dbReference type="Pfam" id="PF05631">
    <property type="entry name" value="MFS_5"/>
    <property type="match status" value="1"/>
</dbReference>
<dbReference type="InterPro" id="IPR036259">
    <property type="entry name" value="MFS_trans_sf"/>
</dbReference>
<feature type="transmembrane region" description="Helical" evidence="12">
    <location>
        <begin position="306"/>
        <end position="329"/>
    </location>
</feature>
<evidence type="ECO:0000256" key="12">
    <source>
        <dbReference type="SAM" id="Phobius"/>
    </source>
</evidence>
<dbReference type="Gene3D" id="1.20.1250.20">
    <property type="entry name" value="MFS general substrate transporter like domains"/>
    <property type="match status" value="1"/>
</dbReference>
<dbReference type="EMBL" id="GHBR01011169">
    <property type="protein sequence ID" value="NDJ99667.1"/>
    <property type="molecule type" value="Transcribed_RNA"/>
</dbReference>
<dbReference type="GO" id="GO:0005886">
    <property type="term" value="C:plasma membrane"/>
    <property type="evidence" value="ECO:0007669"/>
    <property type="project" value="UniProtKB-SubCell"/>
</dbReference>
<keyword evidence="6 12" id="KW-0812">Transmembrane</keyword>
<name>A0A6B2G829_MYXSQ</name>